<evidence type="ECO:0000313" key="2">
    <source>
        <dbReference type="EMBL" id="KKS70852.1"/>
    </source>
</evidence>
<dbReference type="Proteomes" id="UP000034785">
    <property type="component" value="Unassembled WGS sequence"/>
</dbReference>
<dbReference type="PANTHER" id="PTHR37833:SF1">
    <property type="entry name" value="SIGNAL PEPTIDE PROTEIN"/>
    <property type="match status" value="1"/>
</dbReference>
<proteinExistence type="predicted"/>
<evidence type="ECO:0000256" key="1">
    <source>
        <dbReference type="SAM" id="Phobius"/>
    </source>
</evidence>
<accession>A0A0G1BC41</accession>
<name>A0A0G1BC41_9BACT</name>
<keyword evidence="1" id="KW-0812">Transmembrane</keyword>
<keyword evidence="1" id="KW-1133">Transmembrane helix</keyword>
<evidence type="ECO:0008006" key="4">
    <source>
        <dbReference type="Google" id="ProtNLM"/>
    </source>
</evidence>
<feature type="transmembrane region" description="Helical" evidence="1">
    <location>
        <begin position="12"/>
        <end position="35"/>
    </location>
</feature>
<dbReference type="InterPro" id="IPR013783">
    <property type="entry name" value="Ig-like_fold"/>
</dbReference>
<dbReference type="Gene3D" id="2.60.40.10">
    <property type="entry name" value="Immunoglobulins"/>
    <property type="match status" value="1"/>
</dbReference>
<organism evidence="2 3">
    <name type="scientific">Candidatus Daviesbacteria bacterium GW2011_GWA2_42_7</name>
    <dbReference type="NCBI Taxonomy" id="1618425"/>
    <lineage>
        <taxon>Bacteria</taxon>
        <taxon>Candidatus Daviesiibacteriota</taxon>
    </lineage>
</organism>
<comment type="caution">
    <text evidence="2">The sequence shown here is derived from an EMBL/GenBank/DDBJ whole genome shotgun (WGS) entry which is preliminary data.</text>
</comment>
<dbReference type="Pfam" id="PF07610">
    <property type="entry name" value="DUF1573"/>
    <property type="match status" value="1"/>
</dbReference>
<reference evidence="2 3" key="1">
    <citation type="journal article" date="2015" name="Nature">
        <title>rRNA introns, odd ribosomes, and small enigmatic genomes across a large radiation of phyla.</title>
        <authorList>
            <person name="Brown C.T."/>
            <person name="Hug L.A."/>
            <person name="Thomas B.C."/>
            <person name="Sharon I."/>
            <person name="Castelle C.J."/>
            <person name="Singh A."/>
            <person name="Wilkins M.J."/>
            <person name="Williams K.H."/>
            <person name="Banfield J.F."/>
        </authorList>
    </citation>
    <scope>NUCLEOTIDE SEQUENCE [LARGE SCALE GENOMIC DNA]</scope>
</reference>
<keyword evidence="1" id="KW-0472">Membrane</keyword>
<dbReference type="InterPro" id="IPR011467">
    <property type="entry name" value="DUF1573"/>
</dbReference>
<gene>
    <name evidence="2" type="ORF">UV41_C0011G0014</name>
</gene>
<protein>
    <recommendedName>
        <fullName evidence="4">PF07610 family protein</fullName>
    </recommendedName>
</protein>
<dbReference type="PANTHER" id="PTHR37833">
    <property type="entry name" value="LIPOPROTEIN-RELATED"/>
    <property type="match status" value="1"/>
</dbReference>
<sequence>MFLRKWYKILAMNTKVIIGIIVATAIVLVGAVVLLGNSTPGSSKAVLGKTAGAKIEAPETNFDFKDIPYPGGNAIHEFKVKNTGDKELVIANLATSCMCTKVYLQTESGKGPEFGMKGHTASSDWTGAIAPGKEGQVVAVYDPTAPGPQGVGPISRIVSFETNDPGRPYMEFTFSGNVVK</sequence>
<dbReference type="AlphaFoldDB" id="A0A0G1BC41"/>
<dbReference type="EMBL" id="LCEJ01000011">
    <property type="protein sequence ID" value="KKS70852.1"/>
    <property type="molecule type" value="Genomic_DNA"/>
</dbReference>
<evidence type="ECO:0000313" key="3">
    <source>
        <dbReference type="Proteomes" id="UP000034785"/>
    </source>
</evidence>